<name>A0A5B7KJE7_PORTR</name>
<dbReference type="Proteomes" id="UP000324222">
    <property type="component" value="Unassembled WGS sequence"/>
</dbReference>
<dbReference type="AlphaFoldDB" id="A0A5B7KJE7"/>
<feature type="compositionally biased region" description="Basic residues" evidence="1">
    <location>
        <begin position="46"/>
        <end position="71"/>
    </location>
</feature>
<comment type="caution">
    <text evidence="2">The sequence shown here is derived from an EMBL/GenBank/DDBJ whole genome shotgun (WGS) entry which is preliminary data.</text>
</comment>
<gene>
    <name evidence="2" type="ORF">E2C01_102875</name>
</gene>
<feature type="compositionally biased region" description="Polar residues" evidence="1">
    <location>
        <begin position="72"/>
        <end position="87"/>
    </location>
</feature>
<proteinExistence type="predicted"/>
<evidence type="ECO:0000256" key="1">
    <source>
        <dbReference type="SAM" id="MobiDB-lite"/>
    </source>
</evidence>
<protein>
    <submittedName>
        <fullName evidence="2">Uncharacterized protein</fullName>
    </submittedName>
</protein>
<accession>A0A5B7KJE7</accession>
<sequence>MLEKKLELSQWEKGKKSISLLQDKEEEEKKNVVQSQGGEQHGSGPIRRRQLCLRVSRGGRQHTPPRPRHTNFRCSSHHQAASHQFPASHTSSHKQDSSKDSSCVFLRNWLPPTTRQSRYRALRQTWL</sequence>
<evidence type="ECO:0000313" key="3">
    <source>
        <dbReference type="Proteomes" id="UP000324222"/>
    </source>
</evidence>
<keyword evidence="3" id="KW-1185">Reference proteome</keyword>
<evidence type="ECO:0000313" key="2">
    <source>
        <dbReference type="EMBL" id="MPD07034.1"/>
    </source>
</evidence>
<feature type="compositionally biased region" description="Basic and acidic residues" evidence="1">
    <location>
        <begin position="1"/>
        <end position="15"/>
    </location>
</feature>
<reference evidence="2 3" key="1">
    <citation type="submission" date="2019-05" db="EMBL/GenBank/DDBJ databases">
        <title>Another draft genome of Portunus trituberculatus and its Hox gene families provides insights of decapod evolution.</title>
        <authorList>
            <person name="Jeong J.-H."/>
            <person name="Song I."/>
            <person name="Kim S."/>
            <person name="Choi T."/>
            <person name="Kim D."/>
            <person name="Ryu S."/>
            <person name="Kim W."/>
        </authorList>
    </citation>
    <scope>NUCLEOTIDE SEQUENCE [LARGE SCALE GENOMIC DNA]</scope>
    <source>
        <tissue evidence="2">Muscle</tissue>
    </source>
</reference>
<organism evidence="2 3">
    <name type="scientific">Portunus trituberculatus</name>
    <name type="common">Swimming crab</name>
    <name type="synonym">Neptunus trituberculatus</name>
    <dbReference type="NCBI Taxonomy" id="210409"/>
    <lineage>
        <taxon>Eukaryota</taxon>
        <taxon>Metazoa</taxon>
        <taxon>Ecdysozoa</taxon>
        <taxon>Arthropoda</taxon>
        <taxon>Crustacea</taxon>
        <taxon>Multicrustacea</taxon>
        <taxon>Malacostraca</taxon>
        <taxon>Eumalacostraca</taxon>
        <taxon>Eucarida</taxon>
        <taxon>Decapoda</taxon>
        <taxon>Pleocyemata</taxon>
        <taxon>Brachyura</taxon>
        <taxon>Eubrachyura</taxon>
        <taxon>Portunoidea</taxon>
        <taxon>Portunidae</taxon>
        <taxon>Portuninae</taxon>
        <taxon>Portunus</taxon>
    </lineage>
</organism>
<dbReference type="EMBL" id="VSRR010154405">
    <property type="protein sequence ID" value="MPD07034.1"/>
    <property type="molecule type" value="Genomic_DNA"/>
</dbReference>
<feature type="region of interest" description="Disordered" evidence="1">
    <location>
        <begin position="1"/>
        <end position="104"/>
    </location>
</feature>